<evidence type="ECO:0000256" key="9">
    <source>
        <dbReference type="ARBA" id="ARBA00022840"/>
    </source>
</evidence>
<gene>
    <name evidence="16" type="ORF">SAMN05421806_109188</name>
</gene>
<dbReference type="Pfam" id="PF00672">
    <property type="entry name" value="HAMP"/>
    <property type="match status" value="1"/>
</dbReference>
<evidence type="ECO:0000256" key="10">
    <source>
        <dbReference type="ARBA" id="ARBA00022989"/>
    </source>
</evidence>
<evidence type="ECO:0000256" key="3">
    <source>
        <dbReference type="ARBA" id="ARBA00012438"/>
    </source>
</evidence>
<protein>
    <recommendedName>
        <fullName evidence="3">histidine kinase</fullName>
        <ecNumber evidence="3">2.7.13.3</ecNumber>
    </recommendedName>
</protein>
<evidence type="ECO:0000313" key="16">
    <source>
        <dbReference type="EMBL" id="SDK62401.1"/>
    </source>
</evidence>
<feature type="region of interest" description="Disordered" evidence="12">
    <location>
        <begin position="263"/>
        <end position="296"/>
    </location>
</feature>
<organism evidence="16 17">
    <name type="scientific">Streptomyces indicus</name>
    <dbReference type="NCBI Taxonomy" id="417292"/>
    <lineage>
        <taxon>Bacteria</taxon>
        <taxon>Bacillati</taxon>
        <taxon>Actinomycetota</taxon>
        <taxon>Actinomycetes</taxon>
        <taxon>Kitasatosporales</taxon>
        <taxon>Streptomycetaceae</taxon>
        <taxon>Streptomyces</taxon>
    </lineage>
</organism>
<dbReference type="PROSITE" id="PS50885">
    <property type="entry name" value="HAMP"/>
    <property type="match status" value="1"/>
</dbReference>
<feature type="transmembrane region" description="Helical" evidence="13">
    <location>
        <begin position="54"/>
        <end position="77"/>
    </location>
</feature>
<dbReference type="SMART" id="SM00387">
    <property type="entry name" value="HATPase_c"/>
    <property type="match status" value="1"/>
</dbReference>
<dbReference type="GO" id="GO:0000155">
    <property type="term" value="F:phosphorelay sensor kinase activity"/>
    <property type="evidence" value="ECO:0007669"/>
    <property type="project" value="InterPro"/>
</dbReference>
<feature type="compositionally biased region" description="Low complexity" evidence="12">
    <location>
        <begin position="280"/>
        <end position="296"/>
    </location>
</feature>
<keyword evidence="17" id="KW-1185">Reference proteome</keyword>
<keyword evidence="6 13" id="KW-0812">Transmembrane</keyword>
<keyword evidence="7" id="KW-0547">Nucleotide-binding</keyword>
<dbReference type="InterPro" id="IPR003594">
    <property type="entry name" value="HATPase_dom"/>
</dbReference>
<keyword evidence="9" id="KW-0067">ATP-binding</keyword>
<dbReference type="PANTHER" id="PTHR24421:SF10">
    <property type="entry name" value="NITRATE_NITRITE SENSOR PROTEIN NARQ"/>
    <property type="match status" value="1"/>
</dbReference>
<dbReference type="InterPro" id="IPR036890">
    <property type="entry name" value="HATPase_C_sf"/>
</dbReference>
<evidence type="ECO:0000256" key="2">
    <source>
        <dbReference type="ARBA" id="ARBA00004370"/>
    </source>
</evidence>
<feature type="domain" description="Histidine kinase" evidence="14">
    <location>
        <begin position="304"/>
        <end position="389"/>
    </location>
</feature>
<sequence>MGRGCPRKWVPEPIDRFPGAVQAGPRLTSYPRAVHVAGRRVGRSERKGVGAVSLYWRIFALNAVVLGTATALLLWAPVTVSVPVLLTEAIILVAGLGVMLVANAALLRLGLAPLGRLTKLMTTVDLLRPGQRLPASGGGEVAEVIRSFNAMLERLEQERATSSARALLAQESERRRIAQELHDEVGQTMTAVLLGLKRAADEAPDPLRKELHEAQEITRESLDEVRRLVRRLRPGVLDDLGLVSALTSLTEDFATHTGLRITRSFGTSPAGTGGRPLSRGQQGPGAEQGPPGLPALTPETELVLYRVAQESLTNAARHADARKVTVALEHTGEDVVLTVTDDGTGIEAPREGAGIRGMRERALLIGGRLDITPAPGAGTRVRLSTPVSRKQP</sequence>
<dbReference type="GO" id="GO:0016020">
    <property type="term" value="C:membrane"/>
    <property type="evidence" value="ECO:0007669"/>
    <property type="project" value="UniProtKB-SubCell"/>
</dbReference>
<comment type="catalytic activity">
    <reaction evidence="1">
        <text>ATP + protein L-histidine = ADP + protein N-phospho-L-histidine.</text>
        <dbReference type="EC" id="2.7.13.3"/>
    </reaction>
</comment>
<dbReference type="EMBL" id="FNFF01000009">
    <property type="protein sequence ID" value="SDK62401.1"/>
    <property type="molecule type" value="Genomic_DNA"/>
</dbReference>
<dbReference type="Gene3D" id="3.30.565.10">
    <property type="entry name" value="Histidine kinase-like ATPase, C-terminal domain"/>
    <property type="match status" value="1"/>
</dbReference>
<proteinExistence type="predicted"/>
<evidence type="ECO:0000256" key="5">
    <source>
        <dbReference type="ARBA" id="ARBA00022679"/>
    </source>
</evidence>
<evidence type="ECO:0000313" key="17">
    <source>
        <dbReference type="Proteomes" id="UP000199155"/>
    </source>
</evidence>
<evidence type="ECO:0000256" key="8">
    <source>
        <dbReference type="ARBA" id="ARBA00022777"/>
    </source>
</evidence>
<reference evidence="16 17" key="1">
    <citation type="submission" date="2016-10" db="EMBL/GenBank/DDBJ databases">
        <authorList>
            <person name="de Groot N.N."/>
        </authorList>
    </citation>
    <scope>NUCLEOTIDE SEQUENCE [LARGE SCALE GENOMIC DNA]</scope>
    <source>
        <strain evidence="16 17">CGMCC 4.5727</strain>
    </source>
</reference>
<dbReference type="GO" id="GO:0005524">
    <property type="term" value="F:ATP binding"/>
    <property type="evidence" value="ECO:0007669"/>
    <property type="project" value="UniProtKB-KW"/>
</dbReference>
<evidence type="ECO:0000256" key="11">
    <source>
        <dbReference type="ARBA" id="ARBA00023012"/>
    </source>
</evidence>
<dbReference type="CDD" id="cd16917">
    <property type="entry name" value="HATPase_UhpB-NarQ-NarX-like"/>
    <property type="match status" value="1"/>
</dbReference>
<dbReference type="STRING" id="417292.SAMN05421806_109188"/>
<dbReference type="Pfam" id="PF02518">
    <property type="entry name" value="HATPase_c"/>
    <property type="match status" value="1"/>
</dbReference>
<evidence type="ECO:0000259" key="15">
    <source>
        <dbReference type="PROSITE" id="PS50885"/>
    </source>
</evidence>
<accession>A0A1G9DEU9</accession>
<dbReference type="PANTHER" id="PTHR24421">
    <property type="entry name" value="NITRATE/NITRITE SENSOR PROTEIN NARX-RELATED"/>
    <property type="match status" value="1"/>
</dbReference>
<dbReference type="Pfam" id="PF07730">
    <property type="entry name" value="HisKA_3"/>
    <property type="match status" value="1"/>
</dbReference>
<dbReference type="EC" id="2.7.13.3" evidence="3"/>
<evidence type="ECO:0000256" key="7">
    <source>
        <dbReference type="ARBA" id="ARBA00022741"/>
    </source>
</evidence>
<dbReference type="GO" id="GO:0046983">
    <property type="term" value="F:protein dimerization activity"/>
    <property type="evidence" value="ECO:0007669"/>
    <property type="project" value="InterPro"/>
</dbReference>
<keyword evidence="13" id="KW-0472">Membrane</keyword>
<dbReference type="Proteomes" id="UP000199155">
    <property type="component" value="Unassembled WGS sequence"/>
</dbReference>
<keyword evidence="8 16" id="KW-0418">Kinase</keyword>
<feature type="domain" description="HAMP" evidence="15">
    <location>
        <begin position="108"/>
        <end position="160"/>
    </location>
</feature>
<keyword evidence="10 13" id="KW-1133">Transmembrane helix</keyword>
<evidence type="ECO:0000256" key="12">
    <source>
        <dbReference type="SAM" id="MobiDB-lite"/>
    </source>
</evidence>
<keyword evidence="11" id="KW-0902">Two-component regulatory system</keyword>
<feature type="transmembrane region" description="Helical" evidence="13">
    <location>
        <begin position="89"/>
        <end position="111"/>
    </location>
</feature>
<keyword evidence="5" id="KW-0808">Transferase</keyword>
<comment type="subcellular location">
    <subcellularLocation>
        <location evidence="2">Membrane</location>
    </subcellularLocation>
</comment>
<evidence type="ECO:0000256" key="4">
    <source>
        <dbReference type="ARBA" id="ARBA00022553"/>
    </source>
</evidence>
<dbReference type="InterPro" id="IPR011712">
    <property type="entry name" value="Sig_transdc_His_kin_sub3_dim/P"/>
</dbReference>
<dbReference type="SMART" id="SM00304">
    <property type="entry name" value="HAMP"/>
    <property type="match status" value="1"/>
</dbReference>
<dbReference type="InterPro" id="IPR005467">
    <property type="entry name" value="His_kinase_dom"/>
</dbReference>
<dbReference type="PROSITE" id="PS50109">
    <property type="entry name" value="HIS_KIN"/>
    <property type="match status" value="1"/>
</dbReference>
<dbReference type="InterPro" id="IPR003660">
    <property type="entry name" value="HAMP_dom"/>
</dbReference>
<evidence type="ECO:0000256" key="13">
    <source>
        <dbReference type="SAM" id="Phobius"/>
    </source>
</evidence>
<name>A0A1G9DEU9_9ACTN</name>
<dbReference type="InterPro" id="IPR050482">
    <property type="entry name" value="Sensor_HK_TwoCompSys"/>
</dbReference>
<dbReference type="SUPFAM" id="SSF55874">
    <property type="entry name" value="ATPase domain of HSP90 chaperone/DNA topoisomerase II/histidine kinase"/>
    <property type="match status" value="1"/>
</dbReference>
<evidence type="ECO:0000256" key="1">
    <source>
        <dbReference type="ARBA" id="ARBA00000085"/>
    </source>
</evidence>
<keyword evidence="4" id="KW-0597">Phosphoprotein</keyword>
<evidence type="ECO:0000256" key="6">
    <source>
        <dbReference type="ARBA" id="ARBA00022692"/>
    </source>
</evidence>
<dbReference type="Gene3D" id="1.20.5.1930">
    <property type="match status" value="1"/>
</dbReference>
<dbReference type="AlphaFoldDB" id="A0A1G9DEU9"/>
<dbReference type="CDD" id="cd06225">
    <property type="entry name" value="HAMP"/>
    <property type="match status" value="1"/>
</dbReference>
<evidence type="ECO:0000259" key="14">
    <source>
        <dbReference type="PROSITE" id="PS50109"/>
    </source>
</evidence>